<comment type="catalytic activity">
    <reaction evidence="13">
        <text>2 [molybdopterin-synthase sulfur-carrier protein]-C-terminal-Gly-aminoethanethioate + cyclic pyranopterin phosphate + H2O = molybdopterin + 2 [molybdopterin-synthase sulfur-carrier protein]-C-terminal Gly-Gly + 2 H(+)</text>
        <dbReference type="Rhea" id="RHEA:26333"/>
        <dbReference type="Rhea" id="RHEA-COMP:12202"/>
        <dbReference type="Rhea" id="RHEA-COMP:19907"/>
        <dbReference type="ChEBI" id="CHEBI:15377"/>
        <dbReference type="ChEBI" id="CHEBI:15378"/>
        <dbReference type="ChEBI" id="CHEBI:58698"/>
        <dbReference type="ChEBI" id="CHEBI:59648"/>
        <dbReference type="ChEBI" id="CHEBI:90778"/>
        <dbReference type="ChEBI" id="CHEBI:232372"/>
        <dbReference type="EC" id="2.8.1.12"/>
    </reaction>
</comment>
<proteinExistence type="inferred from homology"/>
<protein>
    <recommendedName>
        <fullName evidence="4">Molybdopterin synthase catalytic subunit</fullName>
        <ecNumber evidence="3">2.8.1.12</ecNumber>
    </recommendedName>
    <alternativeName>
        <fullName evidence="11">MPT synthase subunit 2</fullName>
    </alternativeName>
    <alternativeName>
        <fullName evidence="9">Molybdenum cofactor biosynthesis protein E</fullName>
    </alternativeName>
    <alternativeName>
        <fullName evidence="10">Molybdopterin-converting factor large subunit</fullName>
    </alternativeName>
    <alternativeName>
        <fullName evidence="12">Molybdopterin-converting factor subunit 2</fullName>
    </alternativeName>
</protein>
<dbReference type="Gene3D" id="3.90.1170.40">
    <property type="entry name" value="Molybdopterin biosynthesis MoaE subunit"/>
    <property type="match status" value="1"/>
</dbReference>
<reference evidence="14 15" key="1">
    <citation type="submission" date="2017-08" db="EMBL/GenBank/DDBJ databases">
        <title>Infants hospitalized years apart are colonized by the same room-sourced microbial strains.</title>
        <authorList>
            <person name="Brooks B."/>
            <person name="Olm M.R."/>
            <person name="Firek B.A."/>
            <person name="Baker R."/>
            <person name="Thomas B.C."/>
            <person name="Morowitz M.J."/>
            <person name="Banfield J.F."/>
        </authorList>
    </citation>
    <scope>NUCLEOTIDE SEQUENCE [LARGE SCALE GENOMIC DNA]</scope>
    <source>
        <strain evidence="14">S2_003_000_R2_14</strain>
    </source>
</reference>
<dbReference type="PANTHER" id="PTHR23404">
    <property type="entry name" value="MOLYBDOPTERIN SYNTHASE RELATED"/>
    <property type="match status" value="1"/>
</dbReference>
<evidence type="ECO:0000256" key="6">
    <source>
        <dbReference type="ARBA" id="ARBA00023150"/>
    </source>
</evidence>
<sequence>MVHRCCRSSLPISIRSVGLSRLHESVGLVSFFRVQDTPLSLDEVVRAVSDVGQGGLVTFTGAVRNHSKGKTVTRLDYEAYGEMAQKQLERIANETTEKWPGTRVAIAHRVGSLVPGDLAVVIAVSAPHRKEAFRACEHVIDRLKEDVPIWKKEYADDGEVWVGLRP</sequence>
<dbReference type="FunFam" id="3.90.1170.40:FF:000004">
    <property type="entry name" value="Molybdopterin biosynthesis protein MoeE"/>
    <property type="match status" value="1"/>
</dbReference>
<dbReference type="EC" id="2.8.1.12" evidence="3"/>
<evidence type="ECO:0000256" key="13">
    <source>
        <dbReference type="ARBA" id="ARBA00049878"/>
    </source>
</evidence>
<dbReference type="InterPro" id="IPR003448">
    <property type="entry name" value="Mopterin_biosynth_MoaE"/>
</dbReference>
<evidence type="ECO:0000256" key="3">
    <source>
        <dbReference type="ARBA" id="ARBA00011950"/>
    </source>
</evidence>
<evidence type="ECO:0000256" key="1">
    <source>
        <dbReference type="ARBA" id="ARBA00005046"/>
    </source>
</evidence>
<dbReference type="EMBL" id="QFQP01000011">
    <property type="protein sequence ID" value="PZR12769.1"/>
    <property type="molecule type" value="Genomic_DNA"/>
</dbReference>
<evidence type="ECO:0000313" key="14">
    <source>
        <dbReference type="EMBL" id="PZR12769.1"/>
    </source>
</evidence>
<evidence type="ECO:0000256" key="12">
    <source>
        <dbReference type="ARBA" id="ARBA00032474"/>
    </source>
</evidence>
<comment type="caution">
    <text evidence="14">The sequence shown here is derived from an EMBL/GenBank/DDBJ whole genome shotgun (WGS) entry which is preliminary data.</text>
</comment>
<dbReference type="CDD" id="cd00756">
    <property type="entry name" value="MoaE"/>
    <property type="match status" value="1"/>
</dbReference>
<evidence type="ECO:0000256" key="11">
    <source>
        <dbReference type="ARBA" id="ARBA00030781"/>
    </source>
</evidence>
<dbReference type="Pfam" id="PF02391">
    <property type="entry name" value="MoaE"/>
    <property type="match status" value="1"/>
</dbReference>
<evidence type="ECO:0000256" key="4">
    <source>
        <dbReference type="ARBA" id="ARBA00013858"/>
    </source>
</evidence>
<dbReference type="InterPro" id="IPR036563">
    <property type="entry name" value="MoaE_sf"/>
</dbReference>
<evidence type="ECO:0000256" key="10">
    <source>
        <dbReference type="ARBA" id="ARBA00030407"/>
    </source>
</evidence>
<accession>A0A2W5TBA2</accession>
<organism evidence="14 15">
    <name type="scientific">Archangium gephyra</name>
    <dbReference type="NCBI Taxonomy" id="48"/>
    <lineage>
        <taxon>Bacteria</taxon>
        <taxon>Pseudomonadati</taxon>
        <taxon>Myxococcota</taxon>
        <taxon>Myxococcia</taxon>
        <taxon>Myxococcales</taxon>
        <taxon>Cystobacterineae</taxon>
        <taxon>Archangiaceae</taxon>
        <taxon>Archangium</taxon>
    </lineage>
</organism>
<name>A0A2W5TBA2_9BACT</name>
<gene>
    <name evidence="14" type="ORF">DI536_14470</name>
</gene>
<dbReference type="UniPathway" id="UPA00344"/>
<dbReference type="SUPFAM" id="SSF54690">
    <property type="entry name" value="Molybdopterin synthase subunit MoaE"/>
    <property type="match status" value="1"/>
</dbReference>
<keyword evidence="5" id="KW-0808">Transferase</keyword>
<evidence type="ECO:0000256" key="8">
    <source>
        <dbReference type="ARBA" id="ARBA00026066"/>
    </source>
</evidence>
<dbReference type="GO" id="GO:0030366">
    <property type="term" value="F:molybdopterin synthase activity"/>
    <property type="evidence" value="ECO:0007669"/>
    <property type="project" value="UniProtKB-EC"/>
</dbReference>
<evidence type="ECO:0000313" key="15">
    <source>
        <dbReference type="Proteomes" id="UP000249061"/>
    </source>
</evidence>
<evidence type="ECO:0000256" key="9">
    <source>
        <dbReference type="ARBA" id="ARBA00029745"/>
    </source>
</evidence>
<comment type="similarity">
    <text evidence="2">Belongs to the MoaE family.</text>
</comment>
<dbReference type="Proteomes" id="UP000249061">
    <property type="component" value="Unassembled WGS sequence"/>
</dbReference>
<keyword evidence="6" id="KW-0501">Molybdenum cofactor biosynthesis</keyword>
<dbReference type="GO" id="GO:0006777">
    <property type="term" value="P:Mo-molybdopterin cofactor biosynthetic process"/>
    <property type="evidence" value="ECO:0007669"/>
    <property type="project" value="UniProtKB-KW"/>
</dbReference>
<evidence type="ECO:0000256" key="7">
    <source>
        <dbReference type="ARBA" id="ARBA00025448"/>
    </source>
</evidence>
<evidence type="ECO:0000256" key="2">
    <source>
        <dbReference type="ARBA" id="ARBA00005426"/>
    </source>
</evidence>
<comment type="function">
    <text evidence="7">Converts molybdopterin precursor Z into molybdopterin. This requires the incorporation of two sulfur atoms into precursor Z to generate a dithiolene group. The sulfur is provided by MoaD.</text>
</comment>
<dbReference type="AlphaFoldDB" id="A0A2W5TBA2"/>
<evidence type="ECO:0000256" key="5">
    <source>
        <dbReference type="ARBA" id="ARBA00022679"/>
    </source>
</evidence>
<comment type="pathway">
    <text evidence="1">Cofactor biosynthesis; molybdopterin biosynthesis.</text>
</comment>
<comment type="subunit">
    <text evidence="8">Heterotetramer of 2 MoaD subunits and 2 MoaE subunits. Also stable as homodimer. The enzyme changes between these two forms during catalysis.</text>
</comment>